<evidence type="ECO:0000259" key="1">
    <source>
        <dbReference type="Pfam" id="PF00685"/>
    </source>
</evidence>
<dbReference type="AlphaFoldDB" id="A0A6J8BV34"/>
<dbReference type="Proteomes" id="UP000507470">
    <property type="component" value="Unassembled WGS sequence"/>
</dbReference>
<gene>
    <name evidence="2" type="ORF">MCOR_22839</name>
</gene>
<dbReference type="EC" id="2.8.2.33" evidence="2"/>
<dbReference type="InterPro" id="IPR027417">
    <property type="entry name" value="P-loop_NTPase"/>
</dbReference>
<name>A0A6J8BV34_MYTCO</name>
<dbReference type="Gene3D" id="3.40.50.300">
    <property type="entry name" value="P-loop containing nucleotide triphosphate hydrolases"/>
    <property type="match status" value="1"/>
</dbReference>
<keyword evidence="3" id="KW-1185">Reference proteome</keyword>
<dbReference type="InterPro" id="IPR052654">
    <property type="entry name" value="CS_Sulfotransferase"/>
</dbReference>
<protein>
    <submittedName>
        <fullName evidence="2">CHST15</fullName>
        <ecNumber evidence="2">2.8.2.33</ecNumber>
    </submittedName>
</protein>
<dbReference type="GO" id="GO:0050659">
    <property type="term" value="F:N-acetylgalactosamine 4-sulfate 6-O-sulfotransferase activity"/>
    <property type="evidence" value="ECO:0007669"/>
    <property type="project" value="UniProtKB-EC"/>
</dbReference>
<evidence type="ECO:0000313" key="3">
    <source>
        <dbReference type="Proteomes" id="UP000507470"/>
    </source>
</evidence>
<feature type="domain" description="Sulfotransferase" evidence="1">
    <location>
        <begin position="143"/>
        <end position="296"/>
    </location>
</feature>
<keyword evidence="2" id="KW-0808">Transferase</keyword>
<evidence type="ECO:0000313" key="2">
    <source>
        <dbReference type="EMBL" id="CAC5387522.1"/>
    </source>
</evidence>
<dbReference type="OrthoDB" id="6098499at2759"/>
<reference evidence="2 3" key="1">
    <citation type="submission" date="2020-06" db="EMBL/GenBank/DDBJ databases">
        <authorList>
            <person name="Li R."/>
            <person name="Bekaert M."/>
        </authorList>
    </citation>
    <scope>NUCLEOTIDE SEQUENCE [LARGE SCALE GENOMIC DNA]</scope>
    <source>
        <strain evidence="3">wild</strain>
    </source>
</reference>
<proteinExistence type="predicted"/>
<dbReference type="Pfam" id="PF00685">
    <property type="entry name" value="Sulfotransfer_1"/>
    <property type="match status" value="1"/>
</dbReference>
<dbReference type="SUPFAM" id="SSF52540">
    <property type="entry name" value="P-loop containing nucleoside triphosphate hydrolases"/>
    <property type="match status" value="1"/>
</dbReference>
<dbReference type="PANTHER" id="PTHR15723">
    <property type="entry name" value="CARBOHYDRATE SULFOTRANSFERASE 15"/>
    <property type="match status" value="1"/>
</dbReference>
<sequence length="365" mass="43179">MQKKNIIYALTILFCILVVLVFRELPIKVETVPATVRITWINSKPDTERFAQTQVHTSNDTGVTLICPEKNQSFQLKTYYAWLTGSTWQPPYSGGKRENFKQYSEYFSNAAKVIETNKDQTGYHGKITGEGSPTYLWMLYLWNRIPQNTYLTKPKVLVPHLIRHVLPKTKFIVTLRDPIERMYSSYHFFNKDKKYDKFAFHETMQFAIEKFMECKAMKGDRQCVLDPDLRATISTKVRLLNSMYYLYIKEWLDVFPRQQFIFIKMEEYVTNKEEVLNRIFKFLGLSTLSPTEMKKYGLLFTTIKNKTKGGKQYEPMLNATREMLYSLYDPYTKMLPQLLNDPSFTWSKVSYEEYVQRMLRKKVAG</sequence>
<organism evidence="2 3">
    <name type="scientific">Mytilus coruscus</name>
    <name type="common">Sea mussel</name>
    <dbReference type="NCBI Taxonomy" id="42192"/>
    <lineage>
        <taxon>Eukaryota</taxon>
        <taxon>Metazoa</taxon>
        <taxon>Spiralia</taxon>
        <taxon>Lophotrochozoa</taxon>
        <taxon>Mollusca</taxon>
        <taxon>Bivalvia</taxon>
        <taxon>Autobranchia</taxon>
        <taxon>Pteriomorphia</taxon>
        <taxon>Mytilida</taxon>
        <taxon>Mytiloidea</taxon>
        <taxon>Mytilidae</taxon>
        <taxon>Mytilinae</taxon>
        <taxon>Mytilus</taxon>
    </lineage>
</organism>
<accession>A0A6J8BV34</accession>
<dbReference type="PANTHER" id="PTHR15723:SF0">
    <property type="entry name" value="CARBOHYDRATE SULFOTRANSFERASE 15"/>
    <property type="match status" value="1"/>
</dbReference>
<dbReference type="EMBL" id="CACVKT020004014">
    <property type="protein sequence ID" value="CAC5387522.1"/>
    <property type="molecule type" value="Genomic_DNA"/>
</dbReference>
<dbReference type="InterPro" id="IPR000863">
    <property type="entry name" value="Sulfotransferase_dom"/>
</dbReference>
<dbReference type="GO" id="GO:0019319">
    <property type="term" value="P:hexose biosynthetic process"/>
    <property type="evidence" value="ECO:0007669"/>
    <property type="project" value="TreeGrafter"/>
</dbReference>